<protein>
    <recommendedName>
        <fullName evidence="6 11">1-acyl-sn-glycerol-3-phosphate acyltransferase</fullName>
        <ecNumber evidence="5 11">2.3.1.51</ecNumber>
    </recommendedName>
</protein>
<evidence type="ECO:0000313" key="15">
    <source>
        <dbReference type="Proteomes" id="UP000076481"/>
    </source>
</evidence>
<feature type="transmembrane region" description="Helical" evidence="12">
    <location>
        <begin position="6"/>
        <end position="26"/>
    </location>
</feature>
<dbReference type="Proteomes" id="UP000076481">
    <property type="component" value="Unassembled WGS sequence"/>
</dbReference>
<evidence type="ECO:0000256" key="2">
    <source>
        <dbReference type="ARBA" id="ARBA00004728"/>
    </source>
</evidence>
<dbReference type="GO" id="GO:0006654">
    <property type="term" value="P:phosphatidic acid biosynthetic process"/>
    <property type="evidence" value="ECO:0007669"/>
    <property type="project" value="TreeGrafter"/>
</dbReference>
<evidence type="ECO:0000256" key="4">
    <source>
        <dbReference type="ARBA" id="ARBA00008655"/>
    </source>
</evidence>
<sequence length="231" mass="25423">MNARTLLFFIILIPVMFFGMLAGYIMNTIDGTGDRFHRIASWWGRFSAWLFGITVEVEGEENYRAGGSYLVVSNHAGMADIPLLLGSMKLNLRFVAKEELGRIPVFGWALKNGGYVMIKRGQNREALKSLLAASEVIKSGRSVHIFPEGTRSATGKLLPFKRGAFLVAEKAKAEVLPVTIIGSHLITPKKSLAIHRGKVRLIIGKPLRTADFPNVETLMQASRDAIAANLN</sequence>
<dbReference type="Pfam" id="PF01553">
    <property type="entry name" value="Acyltransferase"/>
    <property type="match status" value="1"/>
</dbReference>
<comment type="pathway">
    <text evidence="3">Lipid metabolism.</text>
</comment>
<comment type="caution">
    <text evidence="14">The sequence shown here is derived from an EMBL/GenBank/DDBJ whole genome shotgun (WGS) entry which is preliminary data.</text>
</comment>
<keyword evidence="11" id="KW-1208">Phospholipid metabolism</keyword>
<comment type="pathway">
    <text evidence="2">Phospholipid metabolism; CDP-diacylglycerol biosynthesis; CDP-diacylglycerol from sn-glycerol 3-phosphate: step 2/3.</text>
</comment>
<comment type="domain">
    <text evidence="11">The HXXXXD motif is essential for acyltransferase activity and may constitute the binding site for the phosphate moiety of the glycerol-3-phosphate.</text>
</comment>
<keyword evidence="8 11" id="KW-0808">Transferase</keyword>
<proteinExistence type="inferred from homology"/>
<dbReference type="PANTHER" id="PTHR10434">
    <property type="entry name" value="1-ACYL-SN-GLYCEROL-3-PHOSPHATE ACYLTRANSFERASE"/>
    <property type="match status" value="1"/>
</dbReference>
<dbReference type="SUPFAM" id="SSF69593">
    <property type="entry name" value="Glycerol-3-phosphate (1)-acyltransferase"/>
    <property type="match status" value="1"/>
</dbReference>
<evidence type="ECO:0000256" key="1">
    <source>
        <dbReference type="ARBA" id="ARBA00001141"/>
    </source>
</evidence>
<comment type="similarity">
    <text evidence="4 11">Belongs to the 1-acyl-sn-glycerol-3-phosphate acyltransferase family.</text>
</comment>
<keyword evidence="11" id="KW-0594">Phospholipid biosynthesis</keyword>
<gene>
    <name evidence="14" type="ORF">A3K90_09460</name>
</gene>
<accession>A0A165M0H6</accession>
<dbReference type="EMBL" id="LVWG01000021">
    <property type="protein sequence ID" value="KZK74659.1"/>
    <property type="molecule type" value="Genomic_DNA"/>
</dbReference>
<organism evidence="14 15">
    <name type="scientific">Pelodictyon luteolum</name>
    <dbReference type="NCBI Taxonomy" id="1100"/>
    <lineage>
        <taxon>Bacteria</taxon>
        <taxon>Pseudomonadati</taxon>
        <taxon>Chlorobiota</taxon>
        <taxon>Chlorobiia</taxon>
        <taxon>Chlorobiales</taxon>
        <taxon>Chlorobiaceae</taxon>
        <taxon>Chlorobium/Pelodictyon group</taxon>
        <taxon>Pelodictyon</taxon>
    </lineage>
</organism>
<keyword evidence="9 11" id="KW-0443">Lipid metabolism</keyword>
<dbReference type="GO" id="GO:0003841">
    <property type="term" value="F:1-acylglycerol-3-phosphate O-acyltransferase activity"/>
    <property type="evidence" value="ECO:0007669"/>
    <property type="project" value="UniProtKB-UniRule"/>
</dbReference>
<evidence type="ECO:0000256" key="12">
    <source>
        <dbReference type="SAM" id="Phobius"/>
    </source>
</evidence>
<dbReference type="EC" id="2.3.1.51" evidence="5 11"/>
<comment type="catalytic activity">
    <reaction evidence="1 11">
        <text>a 1-acyl-sn-glycero-3-phosphate + an acyl-CoA = a 1,2-diacyl-sn-glycero-3-phosphate + CoA</text>
        <dbReference type="Rhea" id="RHEA:19709"/>
        <dbReference type="ChEBI" id="CHEBI:57287"/>
        <dbReference type="ChEBI" id="CHEBI:57970"/>
        <dbReference type="ChEBI" id="CHEBI:58342"/>
        <dbReference type="ChEBI" id="CHEBI:58608"/>
        <dbReference type="EC" id="2.3.1.51"/>
    </reaction>
</comment>
<keyword evidence="12" id="KW-0472">Membrane</keyword>
<evidence type="ECO:0000256" key="11">
    <source>
        <dbReference type="RuleBase" id="RU361267"/>
    </source>
</evidence>
<evidence type="ECO:0000256" key="3">
    <source>
        <dbReference type="ARBA" id="ARBA00005189"/>
    </source>
</evidence>
<evidence type="ECO:0000256" key="7">
    <source>
        <dbReference type="ARBA" id="ARBA00022516"/>
    </source>
</evidence>
<dbReference type="InterPro" id="IPR004552">
    <property type="entry name" value="AGP_acyltrans"/>
</dbReference>
<name>A0A165M0H6_PELLU</name>
<dbReference type="InterPro" id="IPR002123">
    <property type="entry name" value="Plipid/glycerol_acylTrfase"/>
</dbReference>
<dbReference type="CDD" id="cd07989">
    <property type="entry name" value="LPLAT_AGPAT-like"/>
    <property type="match status" value="1"/>
</dbReference>
<dbReference type="RefSeq" id="WP_303681229.1">
    <property type="nucleotide sequence ID" value="NZ_LVWG01000021.1"/>
</dbReference>
<keyword evidence="7 11" id="KW-0444">Lipid biosynthesis</keyword>
<dbReference type="NCBIfam" id="TIGR00530">
    <property type="entry name" value="AGP_acyltrn"/>
    <property type="match status" value="1"/>
</dbReference>
<dbReference type="PANTHER" id="PTHR10434:SF64">
    <property type="entry name" value="1-ACYL-SN-GLYCEROL-3-PHOSPHATE ACYLTRANSFERASE-RELATED"/>
    <property type="match status" value="1"/>
</dbReference>
<dbReference type="GO" id="GO:0016020">
    <property type="term" value="C:membrane"/>
    <property type="evidence" value="ECO:0007669"/>
    <property type="project" value="InterPro"/>
</dbReference>
<evidence type="ECO:0000259" key="13">
    <source>
        <dbReference type="SMART" id="SM00563"/>
    </source>
</evidence>
<keyword evidence="12" id="KW-1133">Transmembrane helix</keyword>
<reference evidence="14 15" key="1">
    <citation type="submission" date="2016-03" db="EMBL/GenBank/DDBJ databases">
        <title>Speciation and ecological success in dimly lit waters: horizontal gene transfer in a green sulfur bacteria bloom unveiled by metagenomic assembly.</title>
        <authorList>
            <person name="Llorens-Mares T."/>
            <person name="Liu Z."/>
            <person name="Allen L.Z."/>
            <person name="Rusch D.B."/>
            <person name="Craig M.T."/>
            <person name="Dupont C.L."/>
            <person name="Bryant D.A."/>
            <person name="Casamayor E.O."/>
        </authorList>
    </citation>
    <scope>NUCLEOTIDE SEQUENCE [LARGE SCALE GENOMIC DNA]</scope>
    <source>
        <strain evidence="14">CIII</strain>
    </source>
</reference>
<evidence type="ECO:0000256" key="5">
    <source>
        <dbReference type="ARBA" id="ARBA00013211"/>
    </source>
</evidence>
<feature type="domain" description="Phospholipid/glycerol acyltransferase" evidence="13">
    <location>
        <begin position="69"/>
        <end position="183"/>
    </location>
</feature>
<evidence type="ECO:0000256" key="8">
    <source>
        <dbReference type="ARBA" id="ARBA00022679"/>
    </source>
</evidence>
<evidence type="ECO:0000256" key="6">
    <source>
        <dbReference type="ARBA" id="ARBA00016139"/>
    </source>
</evidence>
<evidence type="ECO:0000313" key="14">
    <source>
        <dbReference type="EMBL" id="KZK74659.1"/>
    </source>
</evidence>
<dbReference type="AlphaFoldDB" id="A0A165M0H6"/>
<dbReference type="SMART" id="SM00563">
    <property type="entry name" value="PlsC"/>
    <property type="match status" value="1"/>
</dbReference>
<evidence type="ECO:0000256" key="10">
    <source>
        <dbReference type="ARBA" id="ARBA00023315"/>
    </source>
</evidence>
<keyword evidence="10 11" id="KW-0012">Acyltransferase</keyword>
<evidence type="ECO:0000256" key="9">
    <source>
        <dbReference type="ARBA" id="ARBA00023098"/>
    </source>
</evidence>
<keyword evidence="12" id="KW-0812">Transmembrane</keyword>